<dbReference type="GeneID" id="19188279"/>
<proteinExistence type="predicted"/>
<comment type="caution">
    <text evidence="2">The sequence shown here is derived from an EMBL/GenBank/DDBJ whole genome shotgun (WGS) entry which is preliminary data.</text>
</comment>
<dbReference type="AlphaFoldDB" id="W9XU29"/>
<evidence type="ECO:0000313" key="2">
    <source>
        <dbReference type="EMBL" id="EXJ73789.1"/>
    </source>
</evidence>
<dbReference type="OrthoDB" id="448455at2759"/>
<feature type="region of interest" description="Disordered" evidence="1">
    <location>
        <begin position="108"/>
        <end position="162"/>
    </location>
</feature>
<dbReference type="HOGENOM" id="CLU_1057699_0_0_1"/>
<feature type="compositionally biased region" description="Basic and acidic residues" evidence="1">
    <location>
        <begin position="132"/>
        <end position="149"/>
    </location>
</feature>
<evidence type="ECO:0000313" key="3">
    <source>
        <dbReference type="Proteomes" id="UP000019471"/>
    </source>
</evidence>
<organism evidence="2 3">
    <name type="scientific">Cladophialophora psammophila CBS 110553</name>
    <dbReference type="NCBI Taxonomy" id="1182543"/>
    <lineage>
        <taxon>Eukaryota</taxon>
        <taxon>Fungi</taxon>
        <taxon>Dikarya</taxon>
        <taxon>Ascomycota</taxon>
        <taxon>Pezizomycotina</taxon>
        <taxon>Eurotiomycetes</taxon>
        <taxon>Chaetothyriomycetidae</taxon>
        <taxon>Chaetothyriales</taxon>
        <taxon>Herpotrichiellaceae</taxon>
        <taxon>Cladophialophora</taxon>
    </lineage>
</organism>
<protein>
    <submittedName>
        <fullName evidence="2">Uncharacterized protein</fullName>
    </submittedName>
</protein>
<accession>W9XU29</accession>
<name>W9XU29_9EURO</name>
<sequence>MRAEKEILRGESERLTRDSEFQPGLSQMSIPLTIAYRQIGSASAFCDRMDITFPACCRALEDDLVSNDAQSVRMLAKVLALLPIPDLQHEARIACTLQFYTVTESSSTQQTIPTSAAGGSLDSEGRVVSTKGRGDSQRKKPNDPNKDAPDGGDGVQCSERNKPWVPRSLDHEHIKALAENLKCVRKAKSGQELAFLKDRQESPMLFAEWLERLEGKWEDGWKEYWKKAEDHGQIFETTIVAAICRQYHAGECTFGIPPSWSAV</sequence>
<gene>
    <name evidence="2" type="ORF">A1O5_03551</name>
</gene>
<dbReference type="RefSeq" id="XP_007742352.1">
    <property type="nucleotide sequence ID" value="XM_007744162.1"/>
</dbReference>
<evidence type="ECO:0000256" key="1">
    <source>
        <dbReference type="SAM" id="MobiDB-lite"/>
    </source>
</evidence>
<dbReference type="Proteomes" id="UP000019471">
    <property type="component" value="Unassembled WGS sequence"/>
</dbReference>
<dbReference type="EMBL" id="AMGX01000004">
    <property type="protein sequence ID" value="EXJ73789.1"/>
    <property type="molecule type" value="Genomic_DNA"/>
</dbReference>
<reference evidence="2 3" key="1">
    <citation type="submission" date="2013-03" db="EMBL/GenBank/DDBJ databases">
        <title>The Genome Sequence of Cladophialophora psammophila CBS 110553.</title>
        <authorList>
            <consortium name="The Broad Institute Genomics Platform"/>
            <person name="Cuomo C."/>
            <person name="de Hoog S."/>
            <person name="Gorbushina A."/>
            <person name="Walker B."/>
            <person name="Young S.K."/>
            <person name="Zeng Q."/>
            <person name="Gargeya S."/>
            <person name="Fitzgerald M."/>
            <person name="Haas B."/>
            <person name="Abouelleil A."/>
            <person name="Allen A.W."/>
            <person name="Alvarado L."/>
            <person name="Arachchi H.M."/>
            <person name="Berlin A.M."/>
            <person name="Chapman S.B."/>
            <person name="Gainer-Dewar J."/>
            <person name="Goldberg J."/>
            <person name="Griggs A."/>
            <person name="Gujja S."/>
            <person name="Hansen M."/>
            <person name="Howarth C."/>
            <person name="Imamovic A."/>
            <person name="Ireland A."/>
            <person name="Larimer J."/>
            <person name="McCowan C."/>
            <person name="Murphy C."/>
            <person name="Pearson M."/>
            <person name="Poon T.W."/>
            <person name="Priest M."/>
            <person name="Roberts A."/>
            <person name="Saif S."/>
            <person name="Shea T."/>
            <person name="Sisk P."/>
            <person name="Sykes S."/>
            <person name="Wortman J."/>
            <person name="Nusbaum C."/>
            <person name="Birren B."/>
        </authorList>
    </citation>
    <scope>NUCLEOTIDE SEQUENCE [LARGE SCALE GENOMIC DNA]</scope>
    <source>
        <strain evidence="2 3">CBS 110553</strain>
    </source>
</reference>
<keyword evidence="3" id="KW-1185">Reference proteome</keyword>